<accession>A0AA49GF74</accession>
<proteinExistence type="predicted"/>
<evidence type="ECO:0000313" key="2">
    <source>
        <dbReference type="Proteomes" id="UP001244443"/>
    </source>
</evidence>
<dbReference type="EMBL" id="CP129970">
    <property type="protein sequence ID" value="WKK83809.2"/>
    <property type="molecule type" value="Genomic_DNA"/>
</dbReference>
<reference evidence="1" key="1">
    <citation type="submission" date="2023-08" db="EMBL/GenBank/DDBJ databases">
        <title>Comparative genomics and taxonomic characterization of three novel marine species of genus Marivirga.</title>
        <authorList>
            <person name="Muhammad N."/>
            <person name="Kim S.-G."/>
        </authorList>
    </citation>
    <scope>NUCLEOTIDE SEQUENCE [LARGE SCALE GENOMIC DNA]</scope>
    <source>
        <strain evidence="1">ABR2-2</strain>
    </source>
</reference>
<keyword evidence="2" id="KW-1185">Reference proteome</keyword>
<organism evidence="1 2">
    <name type="scientific">Marivirga arenosa</name>
    <dbReference type="NCBI Taxonomy" id="3059076"/>
    <lineage>
        <taxon>Bacteria</taxon>
        <taxon>Pseudomonadati</taxon>
        <taxon>Bacteroidota</taxon>
        <taxon>Cytophagia</taxon>
        <taxon>Cytophagales</taxon>
        <taxon>Marivirgaceae</taxon>
        <taxon>Marivirga</taxon>
    </lineage>
</organism>
<dbReference type="Proteomes" id="UP001244443">
    <property type="component" value="Chromosome"/>
</dbReference>
<gene>
    <name evidence="1" type="ORF">QYS48_16255</name>
</gene>
<evidence type="ECO:0000313" key="1">
    <source>
        <dbReference type="EMBL" id="WKK83809.2"/>
    </source>
</evidence>
<dbReference type="AlphaFoldDB" id="A0AA49GF74"/>
<protein>
    <submittedName>
        <fullName evidence="1">Uncharacterized protein</fullName>
    </submittedName>
</protein>
<name>A0AA49GF74_9BACT</name>
<sequence>MRNMDVYDANGVNHLEVGNHPRITEILNQIFVLGENTPFHRPIR</sequence>
<dbReference type="RefSeq" id="WP_308357026.1">
    <property type="nucleotide sequence ID" value="NZ_CP129970.2"/>
</dbReference>